<reference evidence="1 2" key="1">
    <citation type="submission" date="2007-06" db="EMBL/GenBank/DDBJ databases">
        <title>The Genome Sequence of Coccidioides posadasii RMSCC_3488.</title>
        <authorList>
            <consortium name="Coccidioides Genome Resources Consortium"/>
            <consortium name="The Broad Institute Genome Sequencing Platform"/>
            <person name="Henn M.R."/>
            <person name="Sykes S."/>
            <person name="Young S."/>
            <person name="Jaffe D."/>
            <person name="Berlin A."/>
            <person name="Alvarez P."/>
            <person name="Butler J."/>
            <person name="Gnerre S."/>
            <person name="Grabherr M."/>
            <person name="Mauceli E."/>
            <person name="Brockman W."/>
            <person name="Kodira C."/>
            <person name="Alvarado L."/>
            <person name="Zeng Q."/>
            <person name="Crawford M."/>
            <person name="Antoine C."/>
            <person name="Devon K."/>
            <person name="Galgiani J."/>
            <person name="Orsborn K."/>
            <person name="Lewis M.L."/>
            <person name="Nusbaum C."/>
            <person name="Galagan J."/>
            <person name="Birren B."/>
        </authorList>
    </citation>
    <scope>NUCLEOTIDE SEQUENCE [LARGE SCALE GENOMIC DNA]</scope>
    <source>
        <strain evidence="1 2">RMSCC 3488</strain>
    </source>
</reference>
<sequence length="115" mass="13196">MWRSSGSSYGAGEPTFFLHGRLINNDEEIRRWIEIADCAKTWLAAVSRCSRVGFGVLACRQSCWNVRLMEHSIRRQGREAVELKLSQQQTGLRPVIREKRSVCTCLYRVHKSAQA</sequence>
<organism evidence="1 2">
    <name type="scientific">Coccidioides posadasii RMSCC 3488</name>
    <dbReference type="NCBI Taxonomy" id="454284"/>
    <lineage>
        <taxon>Eukaryota</taxon>
        <taxon>Fungi</taxon>
        <taxon>Dikarya</taxon>
        <taxon>Ascomycota</taxon>
        <taxon>Pezizomycotina</taxon>
        <taxon>Eurotiomycetes</taxon>
        <taxon>Eurotiomycetidae</taxon>
        <taxon>Onygenales</taxon>
        <taxon>Onygenaceae</taxon>
        <taxon>Coccidioides</taxon>
    </lineage>
</organism>
<dbReference type="Proteomes" id="UP000054567">
    <property type="component" value="Unassembled WGS sequence"/>
</dbReference>
<proteinExistence type="predicted"/>
<evidence type="ECO:0000313" key="2">
    <source>
        <dbReference type="Proteomes" id="UP000054567"/>
    </source>
</evidence>
<dbReference type="AlphaFoldDB" id="A0A0J6FBM2"/>
<name>A0A0J6FBM2_COCPO</name>
<dbReference type="VEuPathDB" id="FungiDB:CPAG_02698"/>
<evidence type="ECO:0000313" key="1">
    <source>
        <dbReference type="EMBL" id="KMM66359.1"/>
    </source>
</evidence>
<reference evidence="2" key="3">
    <citation type="journal article" date="2010" name="Genome Res.">
        <title>Population genomic sequencing of Coccidioides fungi reveals recent hybridization and transposon control.</title>
        <authorList>
            <person name="Neafsey D.E."/>
            <person name="Barker B.M."/>
            <person name="Sharpton T.J."/>
            <person name="Stajich J.E."/>
            <person name="Park D.J."/>
            <person name="Whiston E."/>
            <person name="Hung C.-Y."/>
            <person name="McMahan C."/>
            <person name="White J."/>
            <person name="Sykes S."/>
            <person name="Heiman D."/>
            <person name="Young S."/>
            <person name="Zeng Q."/>
            <person name="Abouelleil A."/>
            <person name="Aftuck L."/>
            <person name="Bessette D."/>
            <person name="Brown A."/>
            <person name="FitzGerald M."/>
            <person name="Lui A."/>
            <person name="Macdonald J.P."/>
            <person name="Priest M."/>
            <person name="Orbach M.J."/>
            <person name="Galgiani J.N."/>
            <person name="Kirkland T.N."/>
            <person name="Cole G.T."/>
            <person name="Birren B.W."/>
            <person name="Henn M.R."/>
            <person name="Taylor J.W."/>
            <person name="Rounsley S.D."/>
        </authorList>
    </citation>
    <scope>NUCLEOTIDE SEQUENCE [LARGE SCALE GENOMIC DNA]</scope>
    <source>
        <strain evidence="2">RMSCC 3488</strain>
    </source>
</reference>
<reference evidence="2" key="2">
    <citation type="journal article" date="2009" name="Genome Res.">
        <title>Comparative genomic analyses of the human fungal pathogens Coccidioides and their relatives.</title>
        <authorList>
            <person name="Sharpton T.J."/>
            <person name="Stajich J.E."/>
            <person name="Rounsley S.D."/>
            <person name="Gardner M.J."/>
            <person name="Wortman J.R."/>
            <person name="Jordar V.S."/>
            <person name="Maiti R."/>
            <person name="Kodira C.D."/>
            <person name="Neafsey D.E."/>
            <person name="Zeng Q."/>
            <person name="Hung C.-Y."/>
            <person name="McMahan C."/>
            <person name="Muszewska A."/>
            <person name="Grynberg M."/>
            <person name="Mandel M.A."/>
            <person name="Kellner E.M."/>
            <person name="Barker B.M."/>
            <person name="Galgiani J.N."/>
            <person name="Orbach M.J."/>
            <person name="Kirkland T.N."/>
            <person name="Cole G.T."/>
            <person name="Henn M.R."/>
            <person name="Birren B.W."/>
            <person name="Taylor J.W."/>
        </authorList>
    </citation>
    <scope>NUCLEOTIDE SEQUENCE [LARGE SCALE GENOMIC DNA]</scope>
    <source>
        <strain evidence="2">RMSCC 3488</strain>
    </source>
</reference>
<protein>
    <submittedName>
        <fullName evidence="1">Uncharacterized protein</fullName>
    </submittedName>
</protein>
<accession>A0A0J6FBM2</accession>
<dbReference type="EMBL" id="DS268109">
    <property type="protein sequence ID" value="KMM66359.1"/>
    <property type="molecule type" value="Genomic_DNA"/>
</dbReference>
<gene>
    <name evidence="1" type="ORF">CPAG_02698</name>
</gene>